<evidence type="ECO:0000256" key="4">
    <source>
        <dbReference type="SAM" id="MobiDB-lite"/>
    </source>
</evidence>
<dbReference type="Gene3D" id="1.20.1270.60">
    <property type="entry name" value="Arfaptin homology (AH) domain/BAR domain"/>
    <property type="match status" value="1"/>
</dbReference>
<dbReference type="SMART" id="SM00721">
    <property type="entry name" value="BAR"/>
    <property type="match status" value="1"/>
</dbReference>
<reference evidence="6 7" key="2">
    <citation type="journal article" date="2012" name="Open Biol.">
        <title>Characteristics of nucleosomes and linker DNA regions on the genome of the basidiomycete Mixia osmundae revealed by mono- and dinucleosome mapping.</title>
        <authorList>
            <person name="Nishida H."/>
            <person name="Kondo S."/>
            <person name="Matsumoto T."/>
            <person name="Suzuki Y."/>
            <person name="Yoshikawa H."/>
            <person name="Taylor T.D."/>
            <person name="Sugiyama J."/>
        </authorList>
    </citation>
    <scope>NUCLEOTIDE SEQUENCE [LARGE SCALE GENOMIC DNA]</scope>
    <source>
        <strain evidence="7">CBS 9802 / IAM 14324 / JCM 22182 / KY 12970</strain>
    </source>
</reference>
<keyword evidence="3" id="KW-0206">Cytoskeleton</keyword>
<dbReference type="GO" id="GO:0006897">
    <property type="term" value="P:endocytosis"/>
    <property type="evidence" value="ECO:0007669"/>
    <property type="project" value="InterPro"/>
</dbReference>
<dbReference type="EMBL" id="BABT02000004">
    <property type="protein sequence ID" value="GAA93452.1"/>
    <property type="molecule type" value="Genomic_DNA"/>
</dbReference>
<dbReference type="OrthoDB" id="446293at2759"/>
<feature type="domain" description="BAR" evidence="5">
    <location>
        <begin position="17"/>
        <end position="237"/>
    </location>
</feature>
<dbReference type="GO" id="GO:0030479">
    <property type="term" value="C:actin cortical patch"/>
    <property type="evidence" value="ECO:0007669"/>
    <property type="project" value="TreeGrafter"/>
</dbReference>
<name>G7DS92_MIXOS</name>
<dbReference type="GO" id="GO:0008289">
    <property type="term" value="F:lipid binding"/>
    <property type="evidence" value="ECO:0007669"/>
    <property type="project" value="TreeGrafter"/>
</dbReference>
<dbReference type="InterPro" id="IPR004148">
    <property type="entry name" value="BAR_dom"/>
</dbReference>
<comment type="subcellular location">
    <subcellularLocation>
        <location evidence="1">Cytoplasm</location>
        <location evidence="1">Cytoskeleton</location>
    </subcellularLocation>
</comment>
<protein>
    <recommendedName>
        <fullName evidence="5">BAR domain-containing protein</fullName>
    </recommendedName>
</protein>
<evidence type="ECO:0000256" key="3">
    <source>
        <dbReference type="ARBA" id="ARBA00023212"/>
    </source>
</evidence>
<dbReference type="GO" id="GO:0031097">
    <property type="term" value="C:medial cortex"/>
    <property type="evidence" value="ECO:0007669"/>
    <property type="project" value="TreeGrafter"/>
</dbReference>
<feature type="compositionally biased region" description="Basic and acidic residues" evidence="4">
    <location>
        <begin position="144"/>
        <end position="157"/>
    </location>
</feature>
<dbReference type="eggNOG" id="KOG3771">
    <property type="taxonomic scope" value="Eukaryota"/>
</dbReference>
<dbReference type="SUPFAM" id="SSF103657">
    <property type="entry name" value="BAR/IMD domain-like"/>
    <property type="match status" value="1"/>
</dbReference>
<organism evidence="6 7">
    <name type="scientific">Mixia osmundae (strain CBS 9802 / IAM 14324 / JCM 22182 / KY 12970)</name>
    <dbReference type="NCBI Taxonomy" id="764103"/>
    <lineage>
        <taxon>Eukaryota</taxon>
        <taxon>Fungi</taxon>
        <taxon>Dikarya</taxon>
        <taxon>Basidiomycota</taxon>
        <taxon>Pucciniomycotina</taxon>
        <taxon>Mixiomycetes</taxon>
        <taxon>Mixiales</taxon>
        <taxon>Mixiaceae</taxon>
        <taxon>Mixia</taxon>
    </lineage>
</organism>
<feature type="region of interest" description="Disordered" evidence="4">
    <location>
        <begin position="144"/>
        <end position="163"/>
    </location>
</feature>
<dbReference type="AlphaFoldDB" id="G7DS92"/>
<keyword evidence="2" id="KW-0963">Cytoplasm</keyword>
<dbReference type="Pfam" id="PF03114">
    <property type="entry name" value="BAR"/>
    <property type="match status" value="1"/>
</dbReference>
<dbReference type="FunCoup" id="G7DS92">
    <property type="interactions" value="65"/>
</dbReference>
<dbReference type="FunFam" id="1.20.1270.60:FF:000014">
    <property type="entry name" value="Protein hob3, variant"/>
    <property type="match status" value="1"/>
</dbReference>
<proteinExistence type="predicted"/>
<dbReference type="GO" id="GO:0051666">
    <property type="term" value="P:actin cortical patch localization"/>
    <property type="evidence" value="ECO:0007669"/>
    <property type="project" value="InterPro"/>
</dbReference>
<sequence>MSWTGFKKSVNRAGTTLMQKTGQVDKTEDREFQDEVNKFKIMEKNTLALQKEAKAHLDAMRGMTANQARIAGTLEAFFVDNGEAAMAGHSYRRAVEELDTRTTQGLDQPYRATVLEPIGKLCSYFPEVNNTIQKRNKKLLDHDSTRTNVRKLQDKPPTDGSKLPMAEKAAADAKDVYEAINTQLVSELPQLIEYRIPYLDPSFESMVRMQAQFASEAYEKLGGVQRYFADDVRDLYANGDLDGQVEGALQEIRDLTICGS</sequence>
<dbReference type="GO" id="GO:1990528">
    <property type="term" value="C:Rvs161p-Rvs167p complex"/>
    <property type="evidence" value="ECO:0007669"/>
    <property type="project" value="TreeGrafter"/>
</dbReference>
<dbReference type="InterPro" id="IPR027267">
    <property type="entry name" value="AH/BAR_dom_sf"/>
</dbReference>
<comment type="caution">
    <text evidence="6">The sequence shown here is derived from an EMBL/GenBank/DDBJ whole genome shotgun (WGS) entry which is preliminary data.</text>
</comment>
<dbReference type="Proteomes" id="UP000009131">
    <property type="component" value="Unassembled WGS sequence"/>
</dbReference>
<evidence type="ECO:0000313" key="7">
    <source>
        <dbReference type="Proteomes" id="UP000009131"/>
    </source>
</evidence>
<evidence type="ECO:0000256" key="2">
    <source>
        <dbReference type="ARBA" id="ARBA00022490"/>
    </source>
</evidence>
<evidence type="ECO:0000259" key="5">
    <source>
        <dbReference type="PROSITE" id="PS51021"/>
    </source>
</evidence>
<keyword evidence="7" id="KW-1185">Reference proteome</keyword>
<dbReference type="GO" id="GO:0043332">
    <property type="term" value="C:mating projection tip"/>
    <property type="evidence" value="ECO:0007669"/>
    <property type="project" value="TreeGrafter"/>
</dbReference>
<dbReference type="GO" id="GO:0097320">
    <property type="term" value="P:plasma membrane tubulation"/>
    <property type="evidence" value="ECO:0007669"/>
    <property type="project" value="TreeGrafter"/>
</dbReference>
<gene>
    <name evidence="6" type="primary">Mo00093</name>
    <name evidence="6" type="ORF">E5Q_00093</name>
</gene>
<dbReference type="HOGENOM" id="CLU_072096_0_0_1"/>
<dbReference type="InterPro" id="IPR046982">
    <property type="entry name" value="BIN3/RVS161-like"/>
</dbReference>
<dbReference type="STRING" id="764103.G7DS92"/>
<dbReference type="PROSITE" id="PS51021">
    <property type="entry name" value="BAR"/>
    <property type="match status" value="1"/>
</dbReference>
<evidence type="ECO:0000313" key="6">
    <source>
        <dbReference type="EMBL" id="GAA93452.1"/>
    </source>
</evidence>
<dbReference type="InParanoid" id="G7DS92"/>
<dbReference type="PANTHER" id="PTHR47174">
    <property type="entry name" value="BRIDGING INTEGRATOR 3"/>
    <property type="match status" value="1"/>
</dbReference>
<reference evidence="6 7" key="1">
    <citation type="journal article" date="2011" name="J. Gen. Appl. Microbiol.">
        <title>Draft genome sequencing of the enigmatic basidiomycete Mixia osmundae.</title>
        <authorList>
            <person name="Nishida H."/>
            <person name="Nagatsuka Y."/>
            <person name="Sugiyama J."/>
        </authorList>
    </citation>
    <scope>NUCLEOTIDE SEQUENCE [LARGE SCALE GENOMIC DNA]</scope>
    <source>
        <strain evidence="7">CBS 9802 / IAM 14324 / JCM 22182 / KY 12970</strain>
    </source>
</reference>
<accession>G7DS92</accession>
<dbReference type="PANTHER" id="PTHR47174:SF3">
    <property type="entry name" value="BRIDGING INTEGRATOR 3"/>
    <property type="match status" value="1"/>
</dbReference>
<evidence type="ECO:0000256" key="1">
    <source>
        <dbReference type="ARBA" id="ARBA00004245"/>
    </source>
</evidence>